<evidence type="ECO:0000313" key="2">
    <source>
        <dbReference type="Proteomes" id="UP000058020"/>
    </source>
</evidence>
<protein>
    <submittedName>
        <fullName evidence="1">Uncharacterized protein</fullName>
    </submittedName>
</protein>
<dbReference type="Proteomes" id="UP000058020">
    <property type="component" value="Chromosome"/>
</dbReference>
<proteinExistence type="predicted"/>
<gene>
    <name evidence="1" type="ORF">SP60_02065</name>
</gene>
<dbReference type="EMBL" id="CP010552">
    <property type="protein sequence ID" value="ALE52131.1"/>
    <property type="molecule type" value="Genomic_DNA"/>
</dbReference>
<dbReference type="RefSeq" id="WP_053951062.1">
    <property type="nucleotide sequence ID" value="NZ_CP010552.1"/>
</dbReference>
<evidence type="ECO:0000313" key="1">
    <source>
        <dbReference type="EMBL" id="ALE52131.1"/>
    </source>
</evidence>
<dbReference type="OrthoDB" id="7326104at2"/>
<dbReference type="AlphaFoldDB" id="A0A0M3TTU9"/>
<reference evidence="1 2" key="1">
    <citation type="journal article" date="2015" name="Genome Announc.">
        <title>Genome Sequence of 'Candidatus Thioglobus autotrophica' Strain EF1, a Chemoautotroph from the SUP05 Clade of Marine Gammaproteobacteria.</title>
        <authorList>
            <person name="Shah V."/>
            <person name="Morris R.M."/>
        </authorList>
    </citation>
    <scope>NUCLEOTIDE SEQUENCE [LARGE SCALE GENOMIC DNA]</scope>
    <source>
        <strain evidence="1 2">EF1</strain>
    </source>
</reference>
<name>A0A0M3TTU9_9GAMM</name>
<organism evidence="1 2">
    <name type="scientific">Candidatus Thioglobus autotrophicus</name>
    <dbReference type="NCBI Taxonomy" id="1705394"/>
    <lineage>
        <taxon>Bacteria</taxon>
        <taxon>Pseudomonadati</taxon>
        <taxon>Pseudomonadota</taxon>
        <taxon>Gammaproteobacteria</taxon>
        <taxon>Candidatus Pseudothioglobaceae</taxon>
        <taxon>Candidatus Thioglobus</taxon>
    </lineage>
</organism>
<accession>A0A0M3TTU9</accession>
<keyword evidence="2" id="KW-1185">Reference proteome</keyword>
<sequence length="473" mass="54523">MLNTSLFDKVLIHKDSNQYIVANTYLHVLNAHPEFLKKYNLSKQVKIWFFVKSRLVSVIGILQSILNKKHYNTQKQNFQSDILFVSHLNNSQQMLRDSDDYFGDLPNQLLQHGKDSSIALINHIKMNNQRTSRVWKDCKVHRFILNSSLDFLSEIKLHFSQRKAKKQLKLILKDLRINKALVKDILHHHLSSETFNTLRIAMQVADIVRKTGAKFIVTTYEGYAWERLVYYYAREANPDIKCFGYQHAAVFKHQHAIKRPLEEKYNPDVILTSGIIAKDIFEKSQIESGKIACLGSYKHRTPNLTTGEAQCCLVVPEGLVSECLILFKLSLGYAKQYPDQQFIWRLHPLLNFDDIRKHGVSLNSLPSNIHLSENSLDDDIQKCDSALYRGSTAIVNAINAGLKPIYYKQSTDELSIDPIYQQKQGKETVQNQNELHLAFNKNIDAKTRQALQDFAQDFYTPLNVNALLNEIVC</sequence>
<dbReference type="STRING" id="1705394.SP60_02065"/>
<dbReference type="KEGG" id="tho:SP60_02065"/>